<dbReference type="InParanoid" id="F0Y8P0"/>
<dbReference type="InterPro" id="IPR024607">
    <property type="entry name" value="Sulfatase_CS"/>
</dbReference>
<name>F0Y8P0_AURAN</name>
<dbReference type="GO" id="GO:0008484">
    <property type="term" value="F:sulfuric ester hydrolase activity"/>
    <property type="evidence" value="ECO:0007669"/>
    <property type="project" value="InterPro"/>
</dbReference>
<evidence type="ECO:0000256" key="5">
    <source>
        <dbReference type="ARBA" id="ARBA00023180"/>
    </source>
</evidence>
<feature type="transmembrane region" description="Helical" evidence="7">
    <location>
        <begin position="1378"/>
        <end position="1407"/>
    </location>
</feature>
<keyword evidence="7" id="KW-0472">Membrane</keyword>
<sequence length="1517" mass="162433">MLAPRRPAAPRRAGALAVAAAATCALVVLRRGADPAALAASALAAVEEAALPARSPRGDDRDLGSDAASYPHVVFALMDDLGFDDVGYGNADGAVATPHIDALAKEGVTLSRYYSAFSCTPARGALLTGLSPHRLGLQHGQVFPEQPWGLPSKFSILPQHLAKLGYRSHLVGKWHLGHFSAERLPTARGFDSFFGGLDGAQYYATHIDAMDCKLPGDVLYRGFEVGDYDSLKAVTAEHGCYFDLRENNDRVEDLFGSYSTQLFGRKAEELIDAHSKRADAAEKPLFLLLSFNAVHAPVWAPEDTYETHPDLLNVTNGNRRKFAAALRLVDDAVGNVVAALEEARMDANSILIFASDNGANPEHGGSNAPLRGSKGYLFEGGVRVPAFVRAPKYLPRGATYDHPFHVTDWVPTLLNGLLGAPPLADASLYVEKPADEDAAAETKTKKAKKGKKAKKEKKATTATKAAKKKETTKPAAATKAAPPPAKKPAAPKSAAAAALETHFAAHPVSSSGLDGVDQWLALAATGRKDDVNATPPREEMLLNIDYLDGSLAFTSAPLNYDVAAIYALGWKYIANSGDLGWYKTPRTRDAEVKLEVLDAASANRRDAGVLVLDANSKFEVSSPHSYLFRVLDDASEQNNLASDHPDVVELLQARLLEHRANMAPCEWRDDSDAAADFFKRDGFVGPWWKVEDAPPPLSANCADVGDHELARFMPPEAPAEGGEPAKDESLASLAQAALIHAGAQGARPRWNHAPKNELAVAQGAHKAVKVTDHGARVLGAFGSLESAELYEAKYAAAEGLVAHGDGGFLRKGHDATKLFKLSVSKHEVLGQRHETRLLQLSPNASIHPRYDDEAPPRETVDEAAIRATLERKAGERRRATAVEDGGVDVAHEERLLAADEAAAAAADGDDDDDDDEAPPTMPARTPRTGGGVTNTTSSPAVIRGGATPTPVPSSARPPRPQSAVPASARSGFASGRRSASEGALGSGRRPASAAATRSARGAPAAEPPGAAAASGRPATATGARRVDGATFGARRHEFEHRVTALEELYVGRDLIAPAWLRVSTTPWTGLKAATGGYGREVHGTSISAEFPAFAHIAAVDGFDIGGATLVKRTRRPPKQPKMKTATSADSPDWFQTTATRAWKTGKYAAQKHRAVVSRNQVLLEPLQQSLGADSWCFRDTFNWNSARNSQPAALLHAYGNATSTSLWSLTRADDYNQEDSLFGFVGRAYANCLLCYLLFAALPASLTFLGAHFHRGCAPWAPAWMTADWASEASDSYKVLFQEIYSSRPARPWRVAVGSGAIALQAMVMALIVLHLHGFLSRKGAHYDFVRLASDDAPGLSMEGRCLAFVMVSIKILQGDTKRDYKVMKYAASHPGCLSTNACAFLLAVIGCAIGLANAALGAVLIVRSANMLQVLTTFAGLSFIMDIDNWFVTLFELDAHDLGWLEVPAGRDAEEPAEAKYATLRRKSLARDSGQTSALDLLRKAIFFVLYPAFFGWIWLYWIPSRSIPVRALGVV</sequence>
<dbReference type="SUPFAM" id="SSF53649">
    <property type="entry name" value="Alkaline phosphatase-like"/>
    <property type="match status" value="1"/>
</dbReference>
<evidence type="ECO:0000256" key="2">
    <source>
        <dbReference type="ARBA" id="ARBA00022723"/>
    </source>
</evidence>
<dbReference type="RefSeq" id="XP_009036635.1">
    <property type="nucleotide sequence ID" value="XM_009038387.1"/>
</dbReference>
<feature type="domain" description="Sulfatase N-terminal" evidence="8">
    <location>
        <begin position="71"/>
        <end position="415"/>
    </location>
</feature>
<evidence type="ECO:0000256" key="1">
    <source>
        <dbReference type="ARBA" id="ARBA00008779"/>
    </source>
</evidence>
<dbReference type="Gene3D" id="3.40.720.10">
    <property type="entry name" value="Alkaline Phosphatase, subunit A"/>
    <property type="match status" value="1"/>
</dbReference>
<feature type="transmembrane region" description="Helical" evidence="7">
    <location>
        <begin position="1228"/>
        <end position="1249"/>
    </location>
</feature>
<feature type="transmembrane region" description="Helical" evidence="7">
    <location>
        <begin position="1486"/>
        <end position="1504"/>
    </location>
</feature>
<feature type="transmembrane region" description="Helical" evidence="7">
    <location>
        <begin position="1295"/>
        <end position="1317"/>
    </location>
</feature>
<dbReference type="InterPro" id="IPR017850">
    <property type="entry name" value="Alkaline_phosphatase_core_sf"/>
</dbReference>
<keyword evidence="10" id="KW-1185">Reference proteome</keyword>
<evidence type="ECO:0000256" key="4">
    <source>
        <dbReference type="ARBA" id="ARBA00022837"/>
    </source>
</evidence>
<evidence type="ECO:0000313" key="10">
    <source>
        <dbReference type="Proteomes" id="UP000002729"/>
    </source>
</evidence>
<evidence type="ECO:0000313" key="9">
    <source>
        <dbReference type="EMBL" id="EGB08642.1"/>
    </source>
</evidence>
<dbReference type="Proteomes" id="UP000002729">
    <property type="component" value="Unassembled WGS sequence"/>
</dbReference>
<keyword evidence="3" id="KW-0378">Hydrolase</keyword>
<dbReference type="InterPro" id="IPR000917">
    <property type="entry name" value="Sulfatase_N"/>
</dbReference>
<accession>F0Y8P0</accession>
<keyword evidence="7" id="KW-0812">Transmembrane</keyword>
<comment type="similarity">
    <text evidence="1">Belongs to the sulfatase family.</text>
</comment>
<dbReference type="OrthoDB" id="186546at2759"/>
<dbReference type="GeneID" id="20224634"/>
<dbReference type="PANTHER" id="PTHR10342">
    <property type="entry name" value="ARYLSULFATASE"/>
    <property type="match status" value="1"/>
</dbReference>
<evidence type="ECO:0000256" key="6">
    <source>
        <dbReference type="SAM" id="MobiDB-lite"/>
    </source>
</evidence>
<evidence type="ECO:0000256" key="7">
    <source>
        <dbReference type="SAM" id="Phobius"/>
    </source>
</evidence>
<feature type="compositionally biased region" description="Low complexity" evidence="6">
    <location>
        <begin position="961"/>
        <end position="1023"/>
    </location>
</feature>
<dbReference type="InterPro" id="IPR047115">
    <property type="entry name" value="ARSB"/>
</dbReference>
<gene>
    <name evidence="9" type="primary">ARS17</name>
    <name evidence="9" type="ORF">AURANDRAFT_64040</name>
</gene>
<keyword evidence="2" id="KW-0479">Metal-binding</keyword>
<keyword evidence="5" id="KW-0325">Glycoprotein</keyword>
<dbReference type="Gene3D" id="3.30.1120.10">
    <property type="match status" value="2"/>
</dbReference>
<reference evidence="9 10" key="1">
    <citation type="journal article" date="2011" name="Proc. Natl. Acad. Sci. U.S.A.">
        <title>Niche of harmful alga Aureococcus anophagefferens revealed through ecogenomics.</title>
        <authorList>
            <person name="Gobler C.J."/>
            <person name="Berry D.L."/>
            <person name="Dyhrman S.T."/>
            <person name="Wilhelm S.W."/>
            <person name="Salamov A."/>
            <person name="Lobanov A.V."/>
            <person name="Zhang Y."/>
            <person name="Collier J.L."/>
            <person name="Wurch L.L."/>
            <person name="Kustka A.B."/>
            <person name="Dill B.D."/>
            <person name="Shah M."/>
            <person name="VerBerkmoes N.C."/>
            <person name="Kuo A."/>
            <person name="Terry A."/>
            <person name="Pangilinan J."/>
            <person name="Lindquist E.A."/>
            <person name="Lucas S."/>
            <person name="Paulsen I.T."/>
            <person name="Hattenrath-Lehmann T.K."/>
            <person name="Talmage S.C."/>
            <person name="Walker E.A."/>
            <person name="Koch F."/>
            <person name="Burson A.M."/>
            <person name="Marcoval M.A."/>
            <person name="Tang Y.Z."/>
            <person name="Lecleir G.R."/>
            <person name="Coyne K.J."/>
            <person name="Berg G.M."/>
            <person name="Bertrand E.M."/>
            <person name="Saito M.A."/>
            <person name="Gladyshev V.N."/>
            <person name="Grigoriev I.V."/>
        </authorList>
    </citation>
    <scope>NUCLEOTIDE SEQUENCE [LARGE SCALE GENOMIC DNA]</scope>
    <source>
        <strain evidence="10">CCMP 1984</strain>
    </source>
</reference>
<feature type="compositionally biased region" description="Basic residues" evidence="6">
    <location>
        <begin position="445"/>
        <end position="457"/>
    </location>
</feature>
<dbReference type="GO" id="GO:0046872">
    <property type="term" value="F:metal ion binding"/>
    <property type="evidence" value="ECO:0007669"/>
    <property type="project" value="UniProtKB-KW"/>
</dbReference>
<proteinExistence type="inferred from homology"/>
<evidence type="ECO:0000259" key="8">
    <source>
        <dbReference type="Pfam" id="PF00884"/>
    </source>
</evidence>
<feature type="region of interest" description="Disordered" evidence="6">
    <location>
        <begin position="436"/>
        <end position="493"/>
    </location>
</feature>
<organism evidence="10">
    <name type="scientific">Aureococcus anophagefferens</name>
    <name type="common">Harmful bloom alga</name>
    <dbReference type="NCBI Taxonomy" id="44056"/>
    <lineage>
        <taxon>Eukaryota</taxon>
        <taxon>Sar</taxon>
        <taxon>Stramenopiles</taxon>
        <taxon>Ochrophyta</taxon>
        <taxon>Pelagophyceae</taxon>
        <taxon>Pelagomonadales</taxon>
        <taxon>Pelagomonadaceae</taxon>
        <taxon>Aureococcus</taxon>
    </lineage>
</organism>
<keyword evidence="7" id="KW-1133">Transmembrane helix</keyword>
<evidence type="ECO:0000256" key="3">
    <source>
        <dbReference type="ARBA" id="ARBA00022801"/>
    </source>
</evidence>
<dbReference type="EMBL" id="GL833127">
    <property type="protein sequence ID" value="EGB08642.1"/>
    <property type="molecule type" value="Genomic_DNA"/>
</dbReference>
<dbReference type="PROSITE" id="PS00149">
    <property type="entry name" value="SULFATASE_2"/>
    <property type="match status" value="1"/>
</dbReference>
<dbReference type="Pfam" id="PF00884">
    <property type="entry name" value="Sulfatase"/>
    <property type="match status" value="1"/>
</dbReference>
<protein>
    <submittedName>
        <fullName evidence="9">Putative arylsulfatase</fullName>
    </submittedName>
</protein>
<feature type="compositionally biased region" description="Acidic residues" evidence="6">
    <location>
        <begin position="907"/>
        <end position="917"/>
    </location>
</feature>
<feature type="region of interest" description="Disordered" evidence="6">
    <location>
        <begin position="901"/>
        <end position="1023"/>
    </location>
</feature>
<dbReference type="CDD" id="cd16029">
    <property type="entry name" value="4-S"/>
    <property type="match status" value="1"/>
</dbReference>
<feature type="compositionally biased region" description="Pro residues" evidence="6">
    <location>
        <begin position="949"/>
        <end position="960"/>
    </location>
</feature>
<dbReference type="eggNOG" id="KOG3867">
    <property type="taxonomic scope" value="Eukaryota"/>
</dbReference>
<keyword evidence="4" id="KW-0106">Calcium</keyword>
<dbReference type="PANTHER" id="PTHR10342:SF274">
    <property type="entry name" value="ARYLSULFATASE B"/>
    <property type="match status" value="1"/>
</dbReference>
<dbReference type="KEGG" id="aaf:AURANDRAFT_64040"/>